<dbReference type="EMBL" id="VVIM01000001">
    <property type="protein sequence ID" value="KAB0804109.1"/>
    <property type="molecule type" value="Genomic_DNA"/>
</dbReference>
<dbReference type="PANTHER" id="PTHR43372">
    <property type="entry name" value="FATTY-ACID AMIDE HYDROLASE"/>
    <property type="match status" value="1"/>
</dbReference>
<dbReference type="EMBL" id="GEZM01033118">
    <property type="protein sequence ID" value="JAV84398.1"/>
    <property type="molecule type" value="Transcribed_RNA"/>
</dbReference>
<sequence length="532" mass="59030">MSGSKKLMKQYIKATLNILHRFIELVARFIFKLTYGTTGQKMPPIKDLILLESVTSVAYKIRTRKVSSVQVLNSFIERIKEINPLLNCVVANRFEEALKEAQAADELIRSGTISENDLALNKPFLGVPFTTKDCIAVKGMIHTSGLYCRQKIIAAEDADVIMRLRNVGAIPLALTNVSELCMWWESANVLHGRTCNPYDTNRIVGGSSGGEGCIQAAVGSTFGIGSDIGGSIRMPAFFNGIFGHKPSEGIISQKGQYPTPVSQIQQRMLGIGPMCRRAKDILPIFKVIVDKSAVDKLRLDDKTEITNIKIYYQDCDLNCTMVSHINPDIRHLFTKINTHFCKAHKIVPQKVAISRFRNSVGMWMAGMTPDDGPRFGEQLTNLNGSINVSLELLKCLFRVSKHTFIAIVTTILDRFSPKPGDSKHMYMVKETKILQRELSELMGDDGVLILPTHPTSAPYHNEPIIKPLNFIYTGIVNVLEFPATHCPLGLDSHGLPIGVQVVANNYNDRLCFAVAEELERAFGGWVPPTVDV</sequence>
<reference evidence="4 5" key="2">
    <citation type="journal article" date="2018" name="Elife">
        <title>Firefly genomes illuminate parallel origins of bioluminescence in beetles.</title>
        <authorList>
            <person name="Fallon T.R."/>
            <person name="Lower S.E."/>
            <person name="Chang C.H."/>
            <person name="Bessho-Uehara M."/>
            <person name="Martin G.J."/>
            <person name="Bewick A.J."/>
            <person name="Behringer M."/>
            <person name="Debat H.J."/>
            <person name="Wong I."/>
            <person name="Day J.C."/>
            <person name="Suvorov A."/>
            <person name="Silva C.J."/>
            <person name="Stanger-Hall K.F."/>
            <person name="Hall D.W."/>
            <person name="Schmitz R.J."/>
            <person name="Nelson D.R."/>
            <person name="Lewis S.M."/>
            <person name="Shigenobu S."/>
            <person name="Bybee S.M."/>
            <person name="Larracuente A.M."/>
            <person name="Oba Y."/>
            <person name="Weng J.K."/>
        </authorList>
    </citation>
    <scope>NUCLEOTIDE SEQUENCE [LARGE SCALE GENOMIC DNA]</scope>
    <source>
        <strain evidence="4">1611_PpyrPB1</strain>
        <tissue evidence="4">Whole body</tissue>
    </source>
</reference>
<dbReference type="Proteomes" id="UP000327044">
    <property type="component" value="Unassembled WGS sequence"/>
</dbReference>
<reference evidence="3" key="1">
    <citation type="journal article" date="2016" name="Sci. Rep.">
        <title>Molecular characterization of firefly nuptial gifts: a multi-omics approach sheds light on postcopulatory sexual selection.</title>
        <authorList>
            <person name="Al-Wathiqui N."/>
            <person name="Fallon T.R."/>
            <person name="South A."/>
            <person name="Weng J.K."/>
            <person name="Lewis S.M."/>
        </authorList>
    </citation>
    <scope>NUCLEOTIDE SEQUENCE</scope>
</reference>
<dbReference type="Pfam" id="PF01425">
    <property type="entry name" value="Amidase"/>
    <property type="match status" value="1"/>
</dbReference>
<keyword evidence="5" id="KW-1185">Reference proteome</keyword>
<dbReference type="GO" id="GO:0012505">
    <property type="term" value="C:endomembrane system"/>
    <property type="evidence" value="ECO:0007669"/>
    <property type="project" value="TreeGrafter"/>
</dbReference>
<feature type="active site" description="Acyl-ester intermediate" evidence="1">
    <location>
        <position position="231"/>
    </location>
</feature>
<dbReference type="InParanoid" id="A0A1Y1MHF4"/>
<dbReference type="Gene3D" id="3.90.1300.10">
    <property type="entry name" value="Amidase signature (AS) domain"/>
    <property type="match status" value="1"/>
</dbReference>
<evidence type="ECO:0000256" key="1">
    <source>
        <dbReference type="PIRSR" id="PIRSR001221-1"/>
    </source>
</evidence>
<dbReference type="PANTHER" id="PTHR43372:SF4">
    <property type="entry name" value="FATTY-ACID AMIDE HYDROLASE 2"/>
    <property type="match status" value="1"/>
</dbReference>
<dbReference type="OrthoDB" id="6428749at2759"/>
<proteinExistence type="predicted"/>
<accession>A0A1Y1MHF4</accession>
<reference evidence="4" key="3">
    <citation type="submission" date="2019-08" db="EMBL/GenBank/DDBJ databases">
        <authorList>
            <consortium name="Photinus pyralis genome working group"/>
            <person name="Fallon T.R."/>
            <person name="Sander Lower S.E."/>
            <person name="Weng J.-K."/>
        </authorList>
    </citation>
    <scope>NUCLEOTIDE SEQUENCE</scope>
    <source>
        <strain evidence="4">1611_PpyrPB1</strain>
        <tissue evidence="4">Whole body</tissue>
    </source>
</reference>
<dbReference type="PIRSF" id="PIRSF001221">
    <property type="entry name" value="Amidase_fungi"/>
    <property type="match status" value="1"/>
</dbReference>
<feature type="active site" description="Charge relay system" evidence="1">
    <location>
        <position position="132"/>
    </location>
</feature>
<dbReference type="AlphaFoldDB" id="A0A1Y1MHF4"/>
<dbReference type="InterPro" id="IPR036928">
    <property type="entry name" value="AS_sf"/>
</dbReference>
<name>A0A1Y1MHF4_PHOPY</name>
<evidence type="ECO:0000259" key="2">
    <source>
        <dbReference type="Pfam" id="PF01425"/>
    </source>
</evidence>
<feature type="domain" description="Amidase" evidence="2">
    <location>
        <begin position="71"/>
        <end position="511"/>
    </location>
</feature>
<dbReference type="FunCoup" id="A0A1Y1MHF4">
    <property type="interactions" value="771"/>
</dbReference>
<dbReference type="InterPro" id="IPR052739">
    <property type="entry name" value="FAAH2"/>
</dbReference>
<evidence type="ECO:0000313" key="4">
    <source>
        <dbReference type="EMBL" id="KAB0804109.1"/>
    </source>
</evidence>
<dbReference type="InterPro" id="IPR023631">
    <property type="entry name" value="Amidase_dom"/>
</dbReference>
<evidence type="ECO:0000313" key="3">
    <source>
        <dbReference type="EMBL" id="JAV84398.1"/>
    </source>
</evidence>
<protein>
    <recommendedName>
        <fullName evidence="2">Amidase domain-containing protein</fullName>
    </recommendedName>
</protein>
<dbReference type="SUPFAM" id="SSF75304">
    <property type="entry name" value="Amidase signature (AS) enzymes"/>
    <property type="match status" value="1"/>
</dbReference>
<organism evidence="3">
    <name type="scientific">Photinus pyralis</name>
    <name type="common">Common eastern firefly</name>
    <name type="synonym">Lampyris pyralis</name>
    <dbReference type="NCBI Taxonomy" id="7054"/>
    <lineage>
        <taxon>Eukaryota</taxon>
        <taxon>Metazoa</taxon>
        <taxon>Ecdysozoa</taxon>
        <taxon>Arthropoda</taxon>
        <taxon>Hexapoda</taxon>
        <taxon>Insecta</taxon>
        <taxon>Pterygota</taxon>
        <taxon>Neoptera</taxon>
        <taxon>Endopterygota</taxon>
        <taxon>Coleoptera</taxon>
        <taxon>Polyphaga</taxon>
        <taxon>Elateriformia</taxon>
        <taxon>Elateroidea</taxon>
        <taxon>Lampyridae</taxon>
        <taxon>Lampyrinae</taxon>
        <taxon>Photinus</taxon>
    </lineage>
</organism>
<gene>
    <name evidence="4" type="ORF">PPYR_01079</name>
</gene>
<feature type="active site" description="Charge relay system" evidence="1">
    <location>
        <position position="207"/>
    </location>
</feature>
<evidence type="ECO:0000313" key="5">
    <source>
        <dbReference type="Proteomes" id="UP000327044"/>
    </source>
</evidence>